<evidence type="ECO:0000256" key="1">
    <source>
        <dbReference type="ARBA" id="ARBA00004920"/>
    </source>
</evidence>
<feature type="region of interest" description="Disordered" evidence="16">
    <location>
        <begin position="284"/>
        <end position="306"/>
    </location>
</feature>
<keyword evidence="8" id="KW-0658">Purine biosynthesis</keyword>
<dbReference type="PROSITE" id="PS51273">
    <property type="entry name" value="GATASE_TYPE_1"/>
    <property type="match status" value="1"/>
</dbReference>
<evidence type="ECO:0000256" key="6">
    <source>
        <dbReference type="ARBA" id="ARBA00022723"/>
    </source>
</evidence>
<feature type="domain" description="PurM-like C-terminal" evidence="17">
    <location>
        <begin position="875"/>
        <end position="993"/>
    </location>
</feature>
<dbReference type="Pfam" id="PF18072">
    <property type="entry name" value="FGAR-AT_linker"/>
    <property type="match status" value="1"/>
</dbReference>
<keyword evidence="4" id="KW-0963">Cytoplasm</keyword>
<evidence type="ECO:0000259" key="19">
    <source>
        <dbReference type="Pfam" id="PF18076"/>
    </source>
</evidence>
<dbReference type="Gene3D" id="3.40.50.880">
    <property type="match status" value="1"/>
</dbReference>
<keyword evidence="9" id="KW-0067">ATP-binding</keyword>
<accession>A0A4P9ZYM4</accession>
<dbReference type="Pfam" id="PF13507">
    <property type="entry name" value="GATase_5"/>
    <property type="match status" value="1"/>
</dbReference>
<dbReference type="PANTHER" id="PTHR10099:SF1">
    <property type="entry name" value="PHOSPHORIBOSYLFORMYLGLYCINAMIDINE SYNTHASE"/>
    <property type="match status" value="1"/>
</dbReference>
<protein>
    <recommendedName>
        <fullName evidence="15">Phosphoribosylformylglycinamidine synthase</fullName>
        <ecNumber evidence="3">6.3.5.3</ecNumber>
    </recommendedName>
    <alternativeName>
        <fullName evidence="13">Formylglycinamide ribonucleotide amidotransferase</fullName>
    </alternativeName>
    <alternativeName>
        <fullName evidence="12">Formylglycinamide ribotide amidotransferase</fullName>
    </alternativeName>
</protein>
<dbReference type="Pfam" id="PF18076">
    <property type="entry name" value="FGAR-AT_N"/>
    <property type="match status" value="1"/>
</dbReference>
<feature type="domain" description="FGAR-AT PurM N-terminal-like" evidence="20">
    <location>
        <begin position="660"/>
        <end position="839"/>
    </location>
</feature>
<dbReference type="GO" id="GO:0005524">
    <property type="term" value="F:ATP binding"/>
    <property type="evidence" value="ECO:0007669"/>
    <property type="project" value="UniProtKB-KW"/>
</dbReference>
<feature type="domain" description="Phosphoribosylformylglycinamidine synthase N-terminal" evidence="19">
    <location>
        <begin position="2"/>
        <end position="90"/>
    </location>
</feature>
<comment type="pathway">
    <text evidence="1">Purine metabolism; IMP biosynthesis via de novo pathway; 5-amino-1-(5-phospho-D-ribosyl)imidazole from N(2)-formyl-N(1)-(5-phospho-D-ribosyl)glycinamide: step 1/2.</text>
</comment>
<evidence type="ECO:0000256" key="14">
    <source>
        <dbReference type="ARBA" id="ARBA00052585"/>
    </source>
</evidence>
<dbReference type="CDD" id="cd02203">
    <property type="entry name" value="PurL_repeat1"/>
    <property type="match status" value="1"/>
</dbReference>
<dbReference type="CDD" id="cd02204">
    <property type="entry name" value="PurL_repeat2"/>
    <property type="match status" value="1"/>
</dbReference>
<dbReference type="CDD" id="cd01740">
    <property type="entry name" value="GATase1_FGAR_AT"/>
    <property type="match status" value="1"/>
</dbReference>
<dbReference type="Pfam" id="PF02769">
    <property type="entry name" value="AIRS_C"/>
    <property type="match status" value="2"/>
</dbReference>
<dbReference type="UniPathway" id="UPA00074">
    <property type="reaction ID" value="UER00128"/>
</dbReference>
<dbReference type="GO" id="GO:0046872">
    <property type="term" value="F:metal ion binding"/>
    <property type="evidence" value="ECO:0007669"/>
    <property type="project" value="UniProtKB-KW"/>
</dbReference>
<organism evidence="21 22">
    <name type="scientific">Dimargaris cristalligena</name>
    <dbReference type="NCBI Taxonomy" id="215637"/>
    <lineage>
        <taxon>Eukaryota</taxon>
        <taxon>Fungi</taxon>
        <taxon>Fungi incertae sedis</taxon>
        <taxon>Zoopagomycota</taxon>
        <taxon>Kickxellomycotina</taxon>
        <taxon>Dimargaritomycetes</taxon>
        <taxon>Dimargaritales</taxon>
        <taxon>Dimargaritaceae</taxon>
        <taxon>Dimargaris</taxon>
    </lineage>
</organism>
<proteinExistence type="inferred from homology"/>
<dbReference type="EC" id="6.3.5.3" evidence="3"/>
<dbReference type="Gene3D" id="1.10.8.750">
    <property type="entry name" value="Phosphoribosylformylglycinamidine synthase, linker domain"/>
    <property type="match status" value="1"/>
</dbReference>
<dbReference type="Gene3D" id="3.30.1330.10">
    <property type="entry name" value="PurM-like, N-terminal domain"/>
    <property type="match status" value="2"/>
</dbReference>
<comment type="catalytic activity">
    <reaction evidence="14">
        <text>N(2)-formyl-N(1)-(5-phospho-beta-D-ribosyl)glycinamide + L-glutamine + ATP + H2O = 2-formamido-N(1)-(5-O-phospho-beta-D-ribosyl)acetamidine + L-glutamate + ADP + phosphate + H(+)</text>
        <dbReference type="Rhea" id="RHEA:17129"/>
        <dbReference type="ChEBI" id="CHEBI:15377"/>
        <dbReference type="ChEBI" id="CHEBI:15378"/>
        <dbReference type="ChEBI" id="CHEBI:29985"/>
        <dbReference type="ChEBI" id="CHEBI:30616"/>
        <dbReference type="ChEBI" id="CHEBI:43474"/>
        <dbReference type="ChEBI" id="CHEBI:58359"/>
        <dbReference type="ChEBI" id="CHEBI:147286"/>
        <dbReference type="ChEBI" id="CHEBI:147287"/>
        <dbReference type="ChEBI" id="CHEBI:456216"/>
        <dbReference type="EC" id="6.3.5.3"/>
    </reaction>
</comment>
<reference evidence="22" key="1">
    <citation type="journal article" date="2018" name="Nat. Microbiol.">
        <title>Leveraging single-cell genomics to expand the fungal tree of life.</title>
        <authorList>
            <person name="Ahrendt S.R."/>
            <person name="Quandt C.A."/>
            <person name="Ciobanu D."/>
            <person name="Clum A."/>
            <person name="Salamov A."/>
            <person name="Andreopoulos B."/>
            <person name="Cheng J.F."/>
            <person name="Woyke T."/>
            <person name="Pelin A."/>
            <person name="Henrissat B."/>
            <person name="Reynolds N.K."/>
            <person name="Benny G.L."/>
            <person name="Smith M.E."/>
            <person name="James T.Y."/>
            <person name="Grigoriev I.V."/>
        </authorList>
    </citation>
    <scope>NUCLEOTIDE SEQUENCE [LARGE SCALE GENOMIC DNA]</scope>
    <source>
        <strain evidence="22">RSA 468</strain>
    </source>
</reference>
<dbReference type="InterPro" id="IPR036921">
    <property type="entry name" value="PurM-like_N_sf"/>
</dbReference>
<evidence type="ECO:0000256" key="5">
    <source>
        <dbReference type="ARBA" id="ARBA00022598"/>
    </source>
</evidence>
<evidence type="ECO:0000256" key="2">
    <source>
        <dbReference type="ARBA" id="ARBA00008608"/>
    </source>
</evidence>
<dbReference type="NCBIfam" id="NF003672">
    <property type="entry name" value="PRK05297.1"/>
    <property type="match status" value="1"/>
</dbReference>
<dbReference type="FunFam" id="3.90.650.10:FF:000024">
    <property type="entry name" value="Phosphoribosylformylglycinamidine synthase"/>
    <property type="match status" value="1"/>
</dbReference>
<evidence type="ECO:0000256" key="9">
    <source>
        <dbReference type="ARBA" id="ARBA00022840"/>
    </source>
</evidence>
<dbReference type="InterPro" id="IPR036604">
    <property type="entry name" value="PurS-like_sf"/>
</dbReference>
<dbReference type="SMART" id="SM01211">
    <property type="entry name" value="GATase_5"/>
    <property type="match status" value="1"/>
</dbReference>
<dbReference type="NCBIfam" id="TIGR01735">
    <property type="entry name" value="FGAM_synt"/>
    <property type="match status" value="1"/>
</dbReference>
<gene>
    <name evidence="21" type="ORF">BJ085DRAFT_19779</name>
</gene>
<dbReference type="SUPFAM" id="SSF52317">
    <property type="entry name" value="Class I glutamine amidotransferase-like"/>
    <property type="match status" value="1"/>
</dbReference>
<dbReference type="InterPro" id="IPR055181">
    <property type="entry name" value="FGAR-AT_PurM_N-like"/>
</dbReference>
<dbReference type="GO" id="GO:0005737">
    <property type="term" value="C:cytoplasm"/>
    <property type="evidence" value="ECO:0007669"/>
    <property type="project" value="TreeGrafter"/>
</dbReference>
<dbReference type="InterPro" id="IPR041609">
    <property type="entry name" value="PurL_linker"/>
</dbReference>
<dbReference type="SUPFAM" id="SSF56042">
    <property type="entry name" value="PurM C-terminal domain-like"/>
    <property type="match status" value="2"/>
</dbReference>
<feature type="domain" description="PurM-like C-terminal" evidence="17">
    <location>
        <begin position="424"/>
        <end position="582"/>
    </location>
</feature>
<evidence type="ECO:0000256" key="4">
    <source>
        <dbReference type="ARBA" id="ARBA00022490"/>
    </source>
</evidence>
<evidence type="ECO:0000259" key="18">
    <source>
        <dbReference type="Pfam" id="PF18072"/>
    </source>
</evidence>
<dbReference type="InterPro" id="IPR036676">
    <property type="entry name" value="PurM-like_C_sf"/>
</dbReference>
<dbReference type="InterPro" id="IPR029062">
    <property type="entry name" value="Class_I_gatase-like"/>
</dbReference>
<keyword evidence="22" id="KW-1185">Reference proteome</keyword>
<feature type="domain" description="Phosphoribosylformylglycinamidine synthase linker" evidence="18">
    <location>
        <begin position="126"/>
        <end position="188"/>
    </location>
</feature>
<dbReference type="InterPro" id="IPR010073">
    <property type="entry name" value="PurL_large"/>
</dbReference>
<evidence type="ECO:0000256" key="7">
    <source>
        <dbReference type="ARBA" id="ARBA00022741"/>
    </source>
</evidence>
<dbReference type="Proteomes" id="UP000268162">
    <property type="component" value="Unassembled WGS sequence"/>
</dbReference>
<evidence type="ECO:0000256" key="3">
    <source>
        <dbReference type="ARBA" id="ARBA00012747"/>
    </source>
</evidence>
<dbReference type="HAMAP" id="MF_00419">
    <property type="entry name" value="PurL_1"/>
    <property type="match status" value="1"/>
</dbReference>
<dbReference type="SUPFAM" id="SSF109736">
    <property type="entry name" value="FGAM synthase PurL, linker domain"/>
    <property type="match status" value="1"/>
</dbReference>
<keyword evidence="6" id="KW-0479">Metal-binding</keyword>
<evidence type="ECO:0000256" key="13">
    <source>
        <dbReference type="ARBA" id="ARBA00032632"/>
    </source>
</evidence>
<evidence type="ECO:0000313" key="22">
    <source>
        <dbReference type="Proteomes" id="UP000268162"/>
    </source>
</evidence>
<dbReference type="Pfam" id="PF22689">
    <property type="entry name" value="FGAR-AT_PurM_N-like"/>
    <property type="match status" value="1"/>
</dbReference>
<keyword evidence="5" id="KW-0436">Ligase</keyword>
<dbReference type="InterPro" id="IPR010918">
    <property type="entry name" value="PurM-like_C_dom"/>
</dbReference>
<dbReference type="PANTHER" id="PTHR10099">
    <property type="entry name" value="PHOSPHORIBOSYLFORMYLGLYCINAMIDINE SYNTHASE"/>
    <property type="match status" value="1"/>
</dbReference>
<dbReference type="GO" id="GO:0004642">
    <property type="term" value="F:phosphoribosylformylglycinamidine synthase activity"/>
    <property type="evidence" value="ECO:0007669"/>
    <property type="project" value="UniProtKB-EC"/>
</dbReference>
<keyword evidence="11" id="KW-0315">Glutamine amidotransferase</keyword>
<dbReference type="InterPro" id="IPR040707">
    <property type="entry name" value="FGAR-AT_N"/>
</dbReference>
<evidence type="ECO:0000256" key="12">
    <source>
        <dbReference type="ARBA" id="ARBA00029823"/>
    </source>
</evidence>
<name>A0A4P9ZYM4_9FUNG</name>
<dbReference type="Gene3D" id="3.90.650.10">
    <property type="entry name" value="PurM-like C-terminal domain"/>
    <property type="match status" value="2"/>
</dbReference>
<dbReference type="FunFam" id="3.40.50.880:FF:000008">
    <property type="entry name" value="Phosphoribosylformylglycinamidine synthase"/>
    <property type="match status" value="1"/>
</dbReference>
<dbReference type="SUPFAM" id="SSF55326">
    <property type="entry name" value="PurM N-terminal domain-like"/>
    <property type="match status" value="2"/>
</dbReference>
<sequence length="1379" mass="148566">MFLVLPRRGTISPWSSKATDIANCCHLDHCVKRIERGVVYFLTVDTTNQGDINTTLPAPSDPLAQPLLALFSDRMTQTVWDCLPSFNDLFELGLPRPLKRVPLLADQPTAPTDESQVSFAQARATLVQANRTWGLALADDEMDYLVQVFTGASAPGSATLPTAALLRNPTDMELMMFAQVNSEHCRHKIFNASWTLDGVDKPHSLFKMIKNTFVQNPKGVLSAYSDNAAVLEGPPGVRFVPAPPVSPKDSAHSGSPNVYHYQNEPIHILCKVETHNHPTAVSPFAGAATGSGGEIRDEGSVGRGSKPKAGLTGFIVSHLRIPGAERPWETEGPLAQLQKPLHIASPLDIMLEAPIGGASFNNEFGRPCLTGFFRTFAEHESALYEDAPLGVQQGRFRGFHKPIMIAGGVGNVRQVNMLKKPFSPGAHLVVLGGPAMLIGLGGGAASSMASGASSAALDFDSVQRENPEMQRRVQQVIDSCSSYAPEDNPILFIHDVGAGGLSNALPELVHDSGLGAIIELRDIPVDDPSMSPMEIWCNESQERYVCAVHPDALELFQAITTRERCPMSVVGVATEELHLRVTDRDHQGTPNHHVIDLPMDVLFGKPPKMHRSDQTVVRRPTSLDSSLASYLPSLPQDSNGLPDRIRAAADRVLQFPAVASKSFLITIGDRSVSGLIAQEQMVGPWQVPVADVAVTATGYCQDTPFCPATSDSSCSGEAMATGERPPIALINAAASARMAVGETLTNLIAADIPGLDSIRLSANWMCSASTPGEGAALYEAVMAVGMELCPALGISIPVGKDSMSMKMTWLEQSDPSHPYQGQAVEVTSPLSLIVTGFSPVTDVRRSITPQLQHPNVPGYEHLSGSTSLVLIDLGAGRQRLGGSALAQVFNRLGETAPDVDQPELLKAFYAALIACKRLVLAYHDRSDGGLFATVAEMAMAGRTAVSVDLTGLGADPVASLFNEELGAVVQVPDAHYQTFLEVFTSHGFPAQHIHLLGSVGELVHQAANQGETANMTFTHQGRVLYSEPIIQVYQTWANTSYQMQRLRDHIECAEQEYTALADTRDIGLSYELTYRPGDESAMLQDCRPSIARSLSSNQPRVAIMREQGNNGQVEMAHAFHSAGFEVIDVHMSDLLAGKLSLDAFAGLACCGGFTYGDVLGAASGWALSSLLSKRIRKELEHFIQVRNDTFILGVCNGCQFLTRIKELIPGTENWPRMVRNKSDQFEARFCRLQVNPTGSLPKTAVPCIFLRGMVGSRLPVALAHGEGRAEFPGDTPAAQTAAMEACIAQGLVAMQYVDSHGEVAEAYPANPNGSPRGITGLTTPNGRILAMMPHPERVTRTSALSWAPPSQAGQWGENSPWFRLFVNARLWVQEVNSSK</sequence>
<evidence type="ECO:0000313" key="21">
    <source>
        <dbReference type="EMBL" id="RKP38052.1"/>
    </source>
</evidence>
<evidence type="ECO:0000256" key="15">
    <source>
        <dbReference type="ARBA" id="ARBA00071729"/>
    </source>
</evidence>
<evidence type="ECO:0000259" key="17">
    <source>
        <dbReference type="Pfam" id="PF02769"/>
    </source>
</evidence>
<evidence type="ECO:0000256" key="16">
    <source>
        <dbReference type="SAM" id="MobiDB-lite"/>
    </source>
</evidence>
<evidence type="ECO:0000256" key="11">
    <source>
        <dbReference type="ARBA" id="ARBA00022962"/>
    </source>
</evidence>
<dbReference type="FunFam" id="3.30.1330.10:FF:000005">
    <property type="entry name" value="Phosphoribosylformylglycinamidine synthase"/>
    <property type="match status" value="1"/>
</dbReference>
<dbReference type="STRING" id="215637.A0A4P9ZYM4"/>
<dbReference type="SUPFAM" id="SSF82697">
    <property type="entry name" value="PurS-like"/>
    <property type="match status" value="1"/>
</dbReference>
<keyword evidence="10" id="KW-0460">Magnesium</keyword>
<evidence type="ECO:0000256" key="10">
    <source>
        <dbReference type="ARBA" id="ARBA00022842"/>
    </source>
</evidence>
<evidence type="ECO:0000259" key="20">
    <source>
        <dbReference type="Pfam" id="PF22689"/>
    </source>
</evidence>
<dbReference type="EMBL" id="ML002411">
    <property type="protein sequence ID" value="RKP38052.1"/>
    <property type="molecule type" value="Genomic_DNA"/>
</dbReference>
<keyword evidence="7" id="KW-0547">Nucleotide-binding</keyword>
<comment type="similarity">
    <text evidence="2">In the N-terminal section; belongs to the FGAMS family.</text>
</comment>
<dbReference type="GO" id="GO:0006189">
    <property type="term" value="P:'de novo' IMP biosynthetic process"/>
    <property type="evidence" value="ECO:0007669"/>
    <property type="project" value="UniProtKB-UniPathway"/>
</dbReference>
<evidence type="ECO:0000256" key="8">
    <source>
        <dbReference type="ARBA" id="ARBA00022755"/>
    </source>
</evidence>